<protein>
    <submittedName>
        <fullName evidence="1">UPF0262 family protein</fullName>
    </submittedName>
</protein>
<dbReference type="EMBL" id="BSYI01000019">
    <property type="protein sequence ID" value="GMG83390.1"/>
    <property type="molecule type" value="Genomic_DNA"/>
</dbReference>
<dbReference type="Pfam" id="PF06793">
    <property type="entry name" value="UPF0262"/>
    <property type="match status" value="1"/>
</dbReference>
<dbReference type="Proteomes" id="UP001239909">
    <property type="component" value="Unassembled WGS sequence"/>
</dbReference>
<evidence type="ECO:0000313" key="2">
    <source>
        <dbReference type="Proteomes" id="UP001239909"/>
    </source>
</evidence>
<name>A0ABQ6LM74_9RHOB</name>
<proteinExistence type="predicted"/>
<evidence type="ECO:0000313" key="1">
    <source>
        <dbReference type="EMBL" id="GMG83390.1"/>
    </source>
</evidence>
<dbReference type="RefSeq" id="WP_285672186.1">
    <property type="nucleotide sequence ID" value="NZ_BSYI01000019.1"/>
</dbReference>
<sequence length="162" mass="17521">MSGGFGPADRLERVALTEAAPLPRTPEMQQELDVALFDLAEDNRFRPAGQVEAGPFSLGIGLEGRHLALEIAAAAGPALAPLRLPLAPFREAIEDYAAITERYFDAVRALPRAEIEALDQTRREIHDEGARLLVARLDGAVETDHATARRLFTVICALSQPG</sequence>
<reference evidence="1 2" key="1">
    <citation type="submission" date="2023-04" db="EMBL/GenBank/DDBJ databases">
        <title>Marinoamorphus aggregata gen. nov., sp. Nov., isolate from tissue of brittle star Ophioplocus japonicus.</title>
        <authorList>
            <person name="Kawano K."/>
            <person name="Sawayama S."/>
            <person name="Nakagawa S."/>
        </authorList>
    </citation>
    <scope>NUCLEOTIDE SEQUENCE [LARGE SCALE GENOMIC DNA]</scope>
    <source>
        <strain evidence="1 2">NKW23</strain>
    </source>
</reference>
<keyword evidence="2" id="KW-1185">Reference proteome</keyword>
<comment type="caution">
    <text evidence="1">The sequence shown here is derived from an EMBL/GenBank/DDBJ whole genome shotgun (WGS) entry which is preliminary data.</text>
</comment>
<accession>A0ABQ6LM74</accession>
<dbReference type="InterPro" id="IPR008321">
    <property type="entry name" value="UCP032146"/>
</dbReference>
<gene>
    <name evidence="1" type="ORF">LNKW23_26030</name>
</gene>
<organism evidence="1 2">
    <name type="scientific">Paralimibaculum aggregatum</name>
    <dbReference type="NCBI Taxonomy" id="3036245"/>
    <lineage>
        <taxon>Bacteria</taxon>
        <taxon>Pseudomonadati</taxon>
        <taxon>Pseudomonadota</taxon>
        <taxon>Alphaproteobacteria</taxon>
        <taxon>Rhodobacterales</taxon>
        <taxon>Paracoccaceae</taxon>
        <taxon>Paralimibaculum</taxon>
    </lineage>
</organism>